<dbReference type="AlphaFoldDB" id="A0A9X0Z319"/>
<name>A0A9X0Z319_9BACI</name>
<keyword evidence="1" id="KW-0812">Transmembrane</keyword>
<dbReference type="Proteomes" id="UP001138793">
    <property type="component" value="Unassembled WGS sequence"/>
</dbReference>
<keyword evidence="1" id="KW-0472">Membrane</keyword>
<dbReference type="EMBL" id="JAGGMB010000023">
    <property type="protein sequence ID" value="MBP2079906.1"/>
    <property type="molecule type" value="Genomic_DNA"/>
</dbReference>
<dbReference type="RefSeq" id="WP_187773628.1">
    <property type="nucleotide sequence ID" value="NZ_JAGGMB010000023.1"/>
</dbReference>
<comment type="caution">
    <text evidence="2">The sequence shown here is derived from an EMBL/GenBank/DDBJ whole genome shotgun (WGS) entry which is preliminary data.</text>
</comment>
<reference evidence="2" key="1">
    <citation type="submission" date="2021-03" db="EMBL/GenBank/DDBJ databases">
        <title>Genomic Encyclopedia of Type Strains, Phase IV (KMG-IV): sequencing the most valuable type-strain genomes for metagenomic binning, comparative biology and taxonomic classification.</title>
        <authorList>
            <person name="Goeker M."/>
        </authorList>
    </citation>
    <scope>NUCLEOTIDE SEQUENCE</scope>
    <source>
        <strain evidence="2">DSM 107338</strain>
    </source>
</reference>
<evidence type="ECO:0000256" key="1">
    <source>
        <dbReference type="SAM" id="Phobius"/>
    </source>
</evidence>
<proteinExistence type="predicted"/>
<keyword evidence="1" id="KW-1133">Transmembrane helix</keyword>
<feature type="transmembrane region" description="Helical" evidence="1">
    <location>
        <begin position="12"/>
        <end position="31"/>
    </location>
</feature>
<organism evidence="2 3">
    <name type="scientific">Oceanobacillus polygoni</name>
    <dbReference type="NCBI Taxonomy" id="1235259"/>
    <lineage>
        <taxon>Bacteria</taxon>
        <taxon>Bacillati</taxon>
        <taxon>Bacillota</taxon>
        <taxon>Bacilli</taxon>
        <taxon>Bacillales</taxon>
        <taxon>Bacillaceae</taxon>
        <taxon>Oceanobacillus</taxon>
    </lineage>
</organism>
<evidence type="ECO:0000313" key="3">
    <source>
        <dbReference type="Proteomes" id="UP001138793"/>
    </source>
</evidence>
<accession>A0A9X0Z319</accession>
<evidence type="ECO:0000313" key="2">
    <source>
        <dbReference type="EMBL" id="MBP2079906.1"/>
    </source>
</evidence>
<gene>
    <name evidence="2" type="ORF">J2Z64_004213</name>
</gene>
<sequence>MTTTIGGFADVAFHRAHLLQMLLFHLILPYLSSFSVIKKQQLELVIPIVVF</sequence>
<protein>
    <submittedName>
        <fullName evidence="2">Uncharacterized protein</fullName>
    </submittedName>
</protein>
<keyword evidence="3" id="KW-1185">Reference proteome</keyword>